<sequence length="288" mass="32709">MNLRELEYLVAVAQFRHFGKAAAHCNVSQPALSIQLKKLEQELGVALFERNNKRVLITPMGVKITMRARMILQQASDLKQFAKGASDIFAGELKLGAFPTLAPYYLPQIVPKIMHELPNIQLLLIEDKTDILIDKLQKGEIDCAFMALPVEAENLDYEFLFDDEFYLAVSATHEWAGRDEISATELQDKSLLLLEEGHCMRQNALDVCHLNGASEAQEFRATSLETLRQMVRIGGGITLMPKLARQQNDGLNYIKFSDTPPVRRIALVWRKTTHRRELFDKLIAIFKV</sequence>
<feature type="domain" description="HTH lysR-type" evidence="6">
    <location>
        <begin position="1"/>
        <end position="58"/>
    </location>
</feature>
<comment type="caution">
    <text evidence="7">The sequence shown here is derived from an EMBL/GenBank/DDBJ whole genome shotgun (WGS) entry which is preliminary data.</text>
</comment>
<keyword evidence="3 7" id="KW-0238">DNA-binding</keyword>
<dbReference type="InterPro" id="IPR005119">
    <property type="entry name" value="LysR_subst-bd"/>
</dbReference>
<dbReference type="GO" id="GO:0003677">
    <property type="term" value="F:DNA binding"/>
    <property type="evidence" value="ECO:0007669"/>
    <property type="project" value="UniProtKB-KW"/>
</dbReference>
<comment type="similarity">
    <text evidence="1">Belongs to the LysR transcriptional regulatory family.</text>
</comment>
<dbReference type="GO" id="GO:0003700">
    <property type="term" value="F:DNA-binding transcription factor activity"/>
    <property type="evidence" value="ECO:0007669"/>
    <property type="project" value="InterPro"/>
</dbReference>
<dbReference type="PRINTS" id="PR00039">
    <property type="entry name" value="HTHLYSR"/>
</dbReference>
<evidence type="ECO:0000256" key="5">
    <source>
        <dbReference type="ARBA" id="ARBA00023163"/>
    </source>
</evidence>
<dbReference type="InterPro" id="IPR036388">
    <property type="entry name" value="WH-like_DNA-bd_sf"/>
</dbReference>
<dbReference type="PANTHER" id="PTHR30346:SF26">
    <property type="entry name" value="HYDROGEN PEROXIDE-INDUCIBLE GENES ACTIVATOR"/>
    <property type="match status" value="1"/>
</dbReference>
<protein>
    <submittedName>
        <fullName evidence="7">DNA-binding transcriptional regulator OxyR</fullName>
    </submittedName>
</protein>
<name>A0A2A4YYK0_9PROT</name>
<reference evidence="7" key="2">
    <citation type="journal article" date="2018" name="ISME J.">
        <title>A dynamic microbial community with high functional redundancy inhabits the cold, oxic subseafloor aquifer.</title>
        <authorList>
            <person name="Tully B.J."/>
            <person name="Wheat C.G."/>
            <person name="Glazer B.T."/>
            <person name="Huber J.A."/>
        </authorList>
    </citation>
    <scope>NUCLEOTIDE SEQUENCE</scope>
    <source>
        <strain evidence="7">NORP83</strain>
    </source>
</reference>
<dbReference type="Pfam" id="PF03466">
    <property type="entry name" value="LysR_substrate"/>
    <property type="match status" value="1"/>
</dbReference>
<evidence type="ECO:0000313" key="7">
    <source>
        <dbReference type="EMBL" id="PCI99781.1"/>
    </source>
</evidence>
<organism evidence="7">
    <name type="scientific">OCS116 cluster bacterium</name>
    <dbReference type="NCBI Taxonomy" id="2030921"/>
    <lineage>
        <taxon>Bacteria</taxon>
        <taxon>Pseudomonadati</taxon>
        <taxon>Pseudomonadota</taxon>
        <taxon>Alphaproteobacteria</taxon>
        <taxon>OCS116 cluster</taxon>
    </lineage>
</organism>
<dbReference type="SUPFAM" id="SSF46785">
    <property type="entry name" value="Winged helix' DNA-binding domain"/>
    <property type="match status" value="1"/>
</dbReference>
<dbReference type="SUPFAM" id="SSF53850">
    <property type="entry name" value="Periplasmic binding protein-like II"/>
    <property type="match status" value="1"/>
</dbReference>
<evidence type="ECO:0000256" key="1">
    <source>
        <dbReference type="ARBA" id="ARBA00009437"/>
    </source>
</evidence>
<dbReference type="Pfam" id="PF00126">
    <property type="entry name" value="HTH_1"/>
    <property type="match status" value="1"/>
</dbReference>
<dbReference type="FunFam" id="1.10.10.10:FF:000001">
    <property type="entry name" value="LysR family transcriptional regulator"/>
    <property type="match status" value="1"/>
</dbReference>
<dbReference type="InterPro" id="IPR036390">
    <property type="entry name" value="WH_DNA-bd_sf"/>
</dbReference>
<proteinExistence type="inferred from homology"/>
<dbReference type="PANTHER" id="PTHR30346">
    <property type="entry name" value="TRANSCRIPTIONAL DUAL REGULATOR HCAR-RELATED"/>
    <property type="match status" value="1"/>
</dbReference>
<reference key="1">
    <citation type="submission" date="2017-08" db="EMBL/GenBank/DDBJ databases">
        <title>A dynamic microbial community with high functional redundancy inhabits the cold, oxic subseafloor aquifer.</title>
        <authorList>
            <person name="Tully B.J."/>
            <person name="Wheat C.G."/>
            <person name="Glazer B.T."/>
            <person name="Huber J.A."/>
        </authorList>
    </citation>
    <scope>NUCLEOTIDE SEQUENCE [LARGE SCALE GENOMIC DNA]</scope>
</reference>
<accession>A0A2A4YYK0</accession>
<dbReference type="Gene3D" id="3.40.190.10">
    <property type="entry name" value="Periplasmic binding protein-like II"/>
    <property type="match status" value="2"/>
</dbReference>
<evidence type="ECO:0000259" key="6">
    <source>
        <dbReference type="PROSITE" id="PS50931"/>
    </source>
</evidence>
<evidence type="ECO:0000256" key="2">
    <source>
        <dbReference type="ARBA" id="ARBA00023015"/>
    </source>
</evidence>
<dbReference type="AlphaFoldDB" id="A0A2A4YYK0"/>
<keyword evidence="2" id="KW-0805">Transcription regulation</keyword>
<dbReference type="EMBL" id="NVUS01000014">
    <property type="protein sequence ID" value="PCI99781.1"/>
    <property type="molecule type" value="Genomic_DNA"/>
</dbReference>
<keyword evidence="4" id="KW-0010">Activator</keyword>
<dbReference type="PROSITE" id="PS50931">
    <property type="entry name" value="HTH_LYSR"/>
    <property type="match status" value="1"/>
</dbReference>
<dbReference type="CDD" id="cd08411">
    <property type="entry name" value="PBP2_OxyR"/>
    <property type="match status" value="1"/>
</dbReference>
<dbReference type="Gene3D" id="1.10.10.10">
    <property type="entry name" value="Winged helix-like DNA-binding domain superfamily/Winged helix DNA-binding domain"/>
    <property type="match status" value="1"/>
</dbReference>
<evidence type="ECO:0000256" key="3">
    <source>
        <dbReference type="ARBA" id="ARBA00023125"/>
    </source>
</evidence>
<keyword evidence="5" id="KW-0804">Transcription</keyword>
<dbReference type="InterPro" id="IPR000847">
    <property type="entry name" value="LysR_HTH_N"/>
</dbReference>
<dbReference type="GO" id="GO:0032993">
    <property type="term" value="C:protein-DNA complex"/>
    <property type="evidence" value="ECO:0007669"/>
    <property type="project" value="TreeGrafter"/>
</dbReference>
<gene>
    <name evidence="7" type="ORF">COB13_11060</name>
</gene>
<evidence type="ECO:0000256" key="4">
    <source>
        <dbReference type="ARBA" id="ARBA00023159"/>
    </source>
</evidence>